<evidence type="ECO:0000313" key="9">
    <source>
        <dbReference type="Proteomes" id="UP000621500"/>
    </source>
</evidence>
<feature type="transmembrane region" description="Helical" evidence="7">
    <location>
        <begin position="78"/>
        <end position="96"/>
    </location>
</feature>
<dbReference type="Proteomes" id="UP000621500">
    <property type="component" value="Unassembled WGS sequence"/>
</dbReference>
<evidence type="ECO:0000256" key="2">
    <source>
        <dbReference type="ARBA" id="ARBA00022475"/>
    </source>
</evidence>
<evidence type="ECO:0000256" key="6">
    <source>
        <dbReference type="SAM" id="MobiDB-lite"/>
    </source>
</evidence>
<comment type="subcellular location">
    <subcellularLocation>
        <location evidence="1">Cell membrane</location>
        <topology evidence="1">Multi-pass membrane protein</topology>
    </subcellularLocation>
</comment>
<accession>A0ABQ4EUS8</accession>
<gene>
    <name evidence="8" type="ORF">Pma05_49320</name>
</gene>
<proteinExistence type="predicted"/>
<feature type="transmembrane region" description="Helical" evidence="7">
    <location>
        <begin position="312"/>
        <end position="332"/>
    </location>
</feature>
<evidence type="ECO:0000256" key="3">
    <source>
        <dbReference type="ARBA" id="ARBA00022692"/>
    </source>
</evidence>
<feature type="transmembrane region" description="Helical" evidence="7">
    <location>
        <begin position="102"/>
        <end position="119"/>
    </location>
</feature>
<keyword evidence="5 7" id="KW-0472">Membrane</keyword>
<evidence type="ECO:0000256" key="7">
    <source>
        <dbReference type="SAM" id="Phobius"/>
    </source>
</evidence>
<dbReference type="SUPFAM" id="SSF103473">
    <property type="entry name" value="MFS general substrate transporter"/>
    <property type="match status" value="1"/>
</dbReference>
<reference evidence="8 9" key="1">
    <citation type="submission" date="2021-01" db="EMBL/GenBank/DDBJ databases">
        <title>Whole genome shotgun sequence of Plantactinospora mayteni NBRC 109088.</title>
        <authorList>
            <person name="Komaki H."/>
            <person name="Tamura T."/>
        </authorList>
    </citation>
    <scope>NUCLEOTIDE SEQUENCE [LARGE SCALE GENOMIC DNA]</scope>
    <source>
        <strain evidence="8 9">NBRC 109088</strain>
    </source>
</reference>
<dbReference type="RefSeq" id="WP_239313007.1">
    <property type="nucleotide sequence ID" value="NZ_BAAAZQ010000017.1"/>
</dbReference>
<sequence>MRPERWRGAEKRNTLLFVGISLISGFGGTALNVAAGVWVLDLSGSSSLAALTGLCLFAPTLLGPALGALVDRLPRRRLIVWTHLLTAVAVLSLLAVRTDAQVWLVYAVMVGYGTSLVLVDAAENALLPAALPAAALGGVNGLRTSAQEGVKLVAPLVGAGLFAWQGGYPVAALTAAALALAAGLYTLLRIRPQPDRPAGRSPVARRQAERRPQHPPAPDRSEGNRHTSADHGRASAGAGCPTAGPSETEPIERAGRKWGGRLRIPAGFAFLWRHPELRTSVLIGSVTIAMSGLTTAAVYAVITEDLHQPAEFIGVLSSGQGAGSLLGGLIVGRLLRTRGSLVVGALGAALFALGTLGRVVPWSPAAVACSVVVGVGLPWTLVAAVTAVQSRTPEALLGRVSGSANTLLFAPVAIATPVGAALVLPEHRLPLVVAAVLCLGVGLVALRSARAAGQQTGQRTGLGGVEAGSGSGASQSLDPPPDDPGPVGRTRPDAGAGTAPERDVATRS</sequence>
<dbReference type="InterPro" id="IPR036259">
    <property type="entry name" value="MFS_trans_sf"/>
</dbReference>
<dbReference type="PANTHER" id="PTHR23513:SF6">
    <property type="entry name" value="MAJOR FACILITATOR SUPERFAMILY ASSOCIATED DOMAIN-CONTAINING PROTEIN"/>
    <property type="match status" value="1"/>
</dbReference>
<feature type="transmembrane region" description="Helical" evidence="7">
    <location>
        <begin position="166"/>
        <end position="188"/>
    </location>
</feature>
<dbReference type="CDD" id="cd06173">
    <property type="entry name" value="MFS_MefA_like"/>
    <property type="match status" value="1"/>
</dbReference>
<dbReference type="PANTHER" id="PTHR23513">
    <property type="entry name" value="INTEGRAL MEMBRANE EFFLUX PROTEIN-RELATED"/>
    <property type="match status" value="1"/>
</dbReference>
<keyword evidence="3 7" id="KW-0812">Transmembrane</keyword>
<feature type="transmembrane region" description="Helical" evidence="7">
    <location>
        <begin position="46"/>
        <end position="66"/>
    </location>
</feature>
<protein>
    <submittedName>
        <fullName evidence="8">MFS transporter</fullName>
    </submittedName>
</protein>
<feature type="transmembrane region" description="Helical" evidence="7">
    <location>
        <begin position="339"/>
        <end position="359"/>
    </location>
</feature>
<keyword evidence="4 7" id="KW-1133">Transmembrane helix</keyword>
<feature type="transmembrane region" description="Helical" evidence="7">
    <location>
        <begin position="365"/>
        <end position="388"/>
    </location>
</feature>
<evidence type="ECO:0000256" key="5">
    <source>
        <dbReference type="ARBA" id="ARBA00023136"/>
    </source>
</evidence>
<dbReference type="InterPro" id="IPR011701">
    <property type="entry name" value="MFS"/>
</dbReference>
<evidence type="ECO:0000256" key="4">
    <source>
        <dbReference type="ARBA" id="ARBA00022989"/>
    </source>
</evidence>
<keyword evidence="2" id="KW-1003">Cell membrane</keyword>
<evidence type="ECO:0000256" key="1">
    <source>
        <dbReference type="ARBA" id="ARBA00004651"/>
    </source>
</evidence>
<name>A0ABQ4EUS8_9ACTN</name>
<evidence type="ECO:0000313" key="8">
    <source>
        <dbReference type="EMBL" id="GIG98359.1"/>
    </source>
</evidence>
<dbReference type="Pfam" id="PF07690">
    <property type="entry name" value="MFS_1"/>
    <property type="match status" value="1"/>
</dbReference>
<feature type="region of interest" description="Disordered" evidence="6">
    <location>
        <begin position="195"/>
        <end position="254"/>
    </location>
</feature>
<comment type="caution">
    <text evidence="8">The sequence shown here is derived from an EMBL/GenBank/DDBJ whole genome shotgun (WGS) entry which is preliminary data.</text>
</comment>
<feature type="transmembrane region" description="Helical" evidence="7">
    <location>
        <begin position="126"/>
        <end position="146"/>
    </location>
</feature>
<feature type="transmembrane region" description="Helical" evidence="7">
    <location>
        <begin position="15"/>
        <end position="40"/>
    </location>
</feature>
<feature type="compositionally biased region" description="Gly residues" evidence="6">
    <location>
        <begin position="460"/>
        <end position="471"/>
    </location>
</feature>
<feature type="transmembrane region" description="Helical" evidence="7">
    <location>
        <begin position="400"/>
        <end position="423"/>
    </location>
</feature>
<feature type="compositionally biased region" description="Basic and acidic residues" evidence="6">
    <location>
        <begin position="206"/>
        <end position="233"/>
    </location>
</feature>
<dbReference type="EMBL" id="BONX01000034">
    <property type="protein sequence ID" value="GIG98359.1"/>
    <property type="molecule type" value="Genomic_DNA"/>
</dbReference>
<feature type="transmembrane region" description="Helical" evidence="7">
    <location>
        <begin position="281"/>
        <end position="300"/>
    </location>
</feature>
<feature type="transmembrane region" description="Helical" evidence="7">
    <location>
        <begin position="429"/>
        <end position="449"/>
    </location>
</feature>
<dbReference type="Gene3D" id="1.20.1250.20">
    <property type="entry name" value="MFS general substrate transporter like domains"/>
    <property type="match status" value="1"/>
</dbReference>
<feature type="region of interest" description="Disordered" evidence="6">
    <location>
        <begin position="455"/>
        <end position="508"/>
    </location>
</feature>
<keyword evidence="9" id="KW-1185">Reference proteome</keyword>
<organism evidence="8 9">
    <name type="scientific">Plantactinospora mayteni</name>
    <dbReference type="NCBI Taxonomy" id="566021"/>
    <lineage>
        <taxon>Bacteria</taxon>
        <taxon>Bacillati</taxon>
        <taxon>Actinomycetota</taxon>
        <taxon>Actinomycetes</taxon>
        <taxon>Micromonosporales</taxon>
        <taxon>Micromonosporaceae</taxon>
        <taxon>Plantactinospora</taxon>
    </lineage>
</organism>